<evidence type="ECO:0000256" key="3">
    <source>
        <dbReference type="ARBA" id="ARBA00012663"/>
    </source>
</evidence>
<evidence type="ECO:0000256" key="2">
    <source>
        <dbReference type="ARBA" id="ARBA00006285"/>
    </source>
</evidence>
<keyword evidence="4" id="KW-0378">Hydrolase</keyword>
<protein>
    <recommendedName>
        <fullName evidence="3">beta-N-acetylhexosaminidase</fullName>
        <ecNumber evidence="3">3.2.1.52</ecNumber>
    </recommendedName>
</protein>
<dbReference type="Proteomes" id="UP001608902">
    <property type="component" value="Unassembled WGS sequence"/>
</dbReference>
<accession>A0ABD6F1V0</accession>
<name>A0ABD6F1V0_9BILA</name>
<comment type="catalytic activity">
    <reaction evidence="1">
        <text>Hydrolysis of terminal non-reducing N-acetyl-D-hexosamine residues in N-acetyl-beta-D-hexosaminides.</text>
        <dbReference type="EC" id="3.2.1.52"/>
    </reaction>
</comment>
<evidence type="ECO:0000313" key="7">
    <source>
        <dbReference type="Proteomes" id="UP001608902"/>
    </source>
</evidence>
<dbReference type="InterPro" id="IPR015883">
    <property type="entry name" value="Glyco_hydro_20_cat"/>
</dbReference>
<dbReference type="InterPro" id="IPR017853">
    <property type="entry name" value="GH"/>
</dbReference>
<sequence length="206" mass="24072">MEFVLKHHQFEKLRENPFFEDTICPSDLESQSLIQEMMKQIRALHPMSTTIHIGSDEAYHIAEDMRCGIALREKFDNSTDDLKLSHISKVARFAREQLNFSRVLAWNDMFDKISSEKLNKHKLGDWLTPVVWGYIVDVTVPGYFPDGMFDRYEKVFSRWMYAGAFKGANGIDQIFMNATRYFLNVESYVRLHSQISEVSDYGTINH</sequence>
<evidence type="ECO:0000256" key="1">
    <source>
        <dbReference type="ARBA" id="ARBA00001231"/>
    </source>
</evidence>
<dbReference type="SUPFAM" id="SSF51445">
    <property type="entry name" value="(Trans)glycosidases"/>
    <property type="match status" value="1"/>
</dbReference>
<comment type="caution">
    <text evidence="6">The sequence shown here is derived from an EMBL/GenBank/DDBJ whole genome shotgun (WGS) entry which is preliminary data.</text>
</comment>
<proteinExistence type="inferred from homology"/>
<dbReference type="InterPro" id="IPR038901">
    <property type="entry name" value="HEXDC-like"/>
</dbReference>
<gene>
    <name evidence="6" type="ORF">AB6A40_010497</name>
</gene>
<dbReference type="EC" id="3.2.1.52" evidence="3"/>
<feature type="domain" description="Glycoside hydrolase family 20 catalytic" evidence="5">
    <location>
        <begin position="19"/>
        <end position="117"/>
    </location>
</feature>
<dbReference type="Pfam" id="PF00728">
    <property type="entry name" value="Glyco_hydro_20"/>
    <property type="match status" value="1"/>
</dbReference>
<organism evidence="6 7">
    <name type="scientific">Gnathostoma spinigerum</name>
    <dbReference type="NCBI Taxonomy" id="75299"/>
    <lineage>
        <taxon>Eukaryota</taxon>
        <taxon>Metazoa</taxon>
        <taxon>Ecdysozoa</taxon>
        <taxon>Nematoda</taxon>
        <taxon>Chromadorea</taxon>
        <taxon>Rhabditida</taxon>
        <taxon>Spirurina</taxon>
        <taxon>Gnathostomatomorpha</taxon>
        <taxon>Gnathostomatoidea</taxon>
        <taxon>Gnathostomatidae</taxon>
        <taxon>Gnathostoma</taxon>
    </lineage>
</organism>
<dbReference type="EMBL" id="JBGFUD010013743">
    <property type="protein sequence ID" value="MFH4983788.1"/>
    <property type="molecule type" value="Genomic_DNA"/>
</dbReference>
<dbReference type="PANTHER" id="PTHR21040">
    <property type="entry name" value="BCDNA.GH04120"/>
    <property type="match status" value="1"/>
</dbReference>
<comment type="similarity">
    <text evidence="2">Belongs to the glycosyl hydrolase 20 family.</text>
</comment>
<dbReference type="AlphaFoldDB" id="A0ABD6F1V0"/>
<dbReference type="GO" id="GO:0004563">
    <property type="term" value="F:beta-N-acetylhexosaminidase activity"/>
    <property type="evidence" value="ECO:0007669"/>
    <property type="project" value="UniProtKB-EC"/>
</dbReference>
<evidence type="ECO:0000256" key="4">
    <source>
        <dbReference type="ARBA" id="ARBA00022801"/>
    </source>
</evidence>
<keyword evidence="7" id="KW-1185">Reference proteome</keyword>
<reference evidence="6 7" key="1">
    <citation type="submission" date="2024-08" db="EMBL/GenBank/DDBJ databases">
        <title>Gnathostoma spinigerum genome.</title>
        <authorList>
            <person name="Gonzalez-Bertolin B."/>
            <person name="Monzon S."/>
            <person name="Zaballos A."/>
            <person name="Jimenez P."/>
            <person name="Dekumyoy P."/>
            <person name="Varona S."/>
            <person name="Cuesta I."/>
            <person name="Sumanam S."/>
            <person name="Adisakwattana P."/>
            <person name="Gasser R.B."/>
            <person name="Hernandez-Gonzalez A."/>
            <person name="Young N.D."/>
            <person name="Perteguer M.J."/>
        </authorList>
    </citation>
    <scope>NUCLEOTIDE SEQUENCE [LARGE SCALE GENOMIC DNA]</scope>
    <source>
        <strain evidence="6">AL3</strain>
        <tissue evidence="6">Liver</tissue>
    </source>
</reference>
<dbReference type="Gene3D" id="3.20.20.80">
    <property type="entry name" value="Glycosidases"/>
    <property type="match status" value="1"/>
</dbReference>
<evidence type="ECO:0000313" key="6">
    <source>
        <dbReference type="EMBL" id="MFH4983788.1"/>
    </source>
</evidence>
<evidence type="ECO:0000259" key="5">
    <source>
        <dbReference type="Pfam" id="PF00728"/>
    </source>
</evidence>
<dbReference type="PANTHER" id="PTHR21040:SF12">
    <property type="entry name" value="BETA-N-ACETYLHEXOSAMINIDASE"/>
    <property type="match status" value="1"/>
</dbReference>